<proteinExistence type="predicted"/>
<dbReference type="PANTHER" id="PTHR35866:SF1">
    <property type="entry name" value="YKGJ FAMILY CYSTEINE CLUSTER PROTEIN"/>
    <property type="match status" value="1"/>
</dbReference>
<evidence type="ECO:0000313" key="3">
    <source>
        <dbReference type="Proteomes" id="UP000256379"/>
    </source>
</evidence>
<comment type="caution">
    <text evidence="2">The sequence shown here is derived from an EMBL/GenBank/DDBJ whole genome shotgun (WGS) entry which is preliminary data.</text>
</comment>
<protein>
    <submittedName>
        <fullName evidence="2">Zinc/iron-chelating domain-containing protein</fullName>
    </submittedName>
</protein>
<dbReference type="Proteomes" id="UP000256379">
    <property type="component" value="Unassembled WGS sequence"/>
</dbReference>
<dbReference type="AlphaFoldDB" id="A0A3D8IP74"/>
<dbReference type="EMBL" id="NXLQ01000002">
    <property type="protein sequence ID" value="RDU67022.1"/>
    <property type="molecule type" value="Genomic_DNA"/>
</dbReference>
<evidence type="ECO:0000259" key="1">
    <source>
        <dbReference type="PROSITE" id="PS50943"/>
    </source>
</evidence>
<dbReference type="RefSeq" id="WP_115542317.1">
    <property type="nucleotide sequence ID" value="NZ_NXLQ01000002.1"/>
</dbReference>
<dbReference type="InterPro" id="IPR001387">
    <property type="entry name" value="Cro/C1-type_HTH"/>
</dbReference>
<dbReference type="PANTHER" id="PTHR35866">
    <property type="entry name" value="PUTATIVE-RELATED"/>
    <property type="match status" value="1"/>
</dbReference>
<dbReference type="OrthoDB" id="9810361at2"/>
<reference evidence="2 3" key="1">
    <citation type="submission" date="2018-04" db="EMBL/GenBank/DDBJ databases">
        <title>Novel Campyloabacter and Helicobacter Species and Strains.</title>
        <authorList>
            <person name="Mannion A.J."/>
            <person name="Shen Z."/>
            <person name="Fox J.G."/>
        </authorList>
    </citation>
    <scope>NUCLEOTIDE SEQUENCE [LARGE SCALE GENOMIC DNA]</scope>
    <source>
        <strain evidence="2 3">MIT 17-337</strain>
    </source>
</reference>
<accession>A0A3D8IP74</accession>
<sequence length="148" mass="17554">MQKEIQSHKDNNQKYLIHKEGYYYTFNPSKCSECGGKCCYGESGYIFVTIHEMKTIAKFLNISLEELALKYVKKVGYRFSFIEKDCQEQFNGVSCIFFNETTKECNIYSVRPKQCRTFPFWNIYQKNNRDLLQRCIGVILLQSDRKET</sequence>
<dbReference type="InterPro" id="IPR005358">
    <property type="entry name" value="Puta_zinc/iron-chelating_dom"/>
</dbReference>
<name>A0A3D8IP74_9HELI</name>
<dbReference type="Pfam" id="PF03692">
    <property type="entry name" value="CxxCxxCC"/>
    <property type="match status" value="1"/>
</dbReference>
<dbReference type="PROSITE" id="PS50943">
    <property type="entry name" value="HTH_CROC1"/>
    <property type="match status" value="1"/>
</dbReference>
<feature type="domain" description="HTH cro/C1-type" evidence="1">
    <location>
        <begin position="42"/>
        <end position="67"/>
    </location>
</feature>
<evidence type="ECO:0000313" key="2">
    <source>
        <dbReference type="EMBL" id="RDU67022.1"/>
    </source>
</evidence>
<gene>
    <name evidence="2" type="ORF">CQA53_01800</name>
</gene>
<keyword evidence="3" id="KW-1185">Reference proteome</keyword>
<organism evidence="2 3">
    <name type="scientific">Helicobacter didelphidarum</name>
    <dbReference type="NCBI Taxonomy" id="2040648"/>
    <lineage>
        <taxon>Bacteria</taxon>
        <taxon>Pseudomonadati</taxon>
        <taxon>Campylobacterota</taxon>
        <taxon>Epsilonproteobacteria</taxon>
        <taxon>Campylobacterales</taxon>
        <taxon>Helicobacteraceae</taxon>
        <taxon>Helicobacter</taxon>
    </lineage>
</organism>